<protein>
    <submittedName>
        <fullName evidence="3">PH (Pleckstrin Homology) domain-containing protein</fullName>
    </submittedName>
</protein>
<proteinExistence type="predicted"/>
<keyword evidence="1" id="KW-1133">Transmembrane helix</keyword>
<dbReference type="Pfam" id="PF03703">
    <property type="entry name" value="bPH_2"/>
    <property type="match status" value="1"/>
</dbReference>
<evidence type="ECO:0000256" key="1">
    <source>
        <dbReference type="SAM" id="Phobius"/>
    </source>
</evidence>
<evidence type="ECO:0000313" key="4">
    <source>
        <dbReference type="Proteomes" id="UP000226079"/>
    </source>
</evidence>
<keyword evidence="1" id="KW-0472">Membrane</keyword>
<dbReference type="PANTHER" id="PTHR37938">
    <property type="entry name" value="BLL0215 PROTEIN"/>
    <property type="match status" value="1"/>
</dbReference>
<dbReference type="OrthoDB" id="4350422at2"/>
<comment type="caution">
    <text evidence="3">The sequence shown here is derived from an EMBL/GenBank/DDBJ whole genome shotgun (WGS) entry which is preliminary data.</text>
</comment>
<dbReference type="InterPro" id="IPR005182">
    <property type="entry name" value="YdbS-like_PH"/>
</dbReference>
<gene>
    <name evidence="3" type="ORF">ATK74_0425</name>
</gene>
<dbReference type="RefSeq" id="WP_098459494.1">
    <property type="nucleotide sequence ID" value="NZ_PDJC01000001.1"/>
</dbReference>
<dbReference type="Proteomes" id="UP000226079">
    <property type="component" value="Unassembled WGS sequence"/>
</dbReference>
<keyword evidence="1" id="KW-0812">Transmembrane</keyword>
<evidence type="ECO:0000313" key="3">
    <source>
        <dbReference type="EMBL" id="PFG15904.1"/>
    </source>
</evidence>
<reference evidence="3 4" key="1">
    <citation type="submission" date="2017-10" db="EMBL/GenBank/DDBJ databases">
        <title>Sequencing the genomes of 1000 actinobacteria strains.</title>
        <authorList>
            <person name="Klenk H.-P."/>
        </authorList>
    </citation>
    <scope>NUCLEOTIDE SEQUENCE [LARGE SCALE GENOMIC DNA]</scope>
    <source>
        <strain evidence="3 4">DSM 15597</strain>
    </source>
</reference>
<dbReference type="AlphaFoldDB" id="A0A2A9CNA7"/>
<accession>A0A2A9CNA7</accession>
<feature type="transmembrane region" description="Helical" evidence="1">
    <location>
        <begin position="25"/>
        <end position="47"/>
    </location>
</feature>
<sequence>MGLPAELLGHGEVEVLHLRTHAKALIPPALVLIFLVVLTASGLAILPPTVQPWASWVLVVVALVVLVVWVLAPFLRWLTCTYTFTNRRIITRRGIINKSGHDLPLTRINNVAYRRSLVDRIFGCGTLELTTAADEPVVLDDIPDVERVHVMMTELLFSSIDPIQQPVLKDE</sequence>
<dbReference type="EMBL" id="PDJC01000001">
    <property type="protein sequence ID" value="PFG15904.1"/>
    <property type="molecule type" value="Genomic_DNA"/>
</dbReference>
<evidence type="ECO:0000259" key="2">
    <source>
        <dbReference type="Pfam" id="PF03703"/>
    </source>
</evidence>
<name>A0A2A9CNA7_9ACTN</name>
<feature type="domain" description="YdbS-like PH" evidence="2">
    <location>
        <begin position="77"/>
        <end position="148"/>
    </location>
</feature>
<organism evidence="3 4">
    <name type="scientific">Propionicimonas paludicola</name>
    <dbReference type="NCBI Taxonomy" id="185243"/>
    <lineage>
        <taxon>Bacteria</taxon>
        <taxon>Bacillati</taxon>
        <taxon>Actinomycetota</taxon>
        <taxon>Actinomycetes</taxon>
        <taxon>Propionibacteriales</taxon>
        <taxon>Nocardioidaceae</taxon>
        <taxon>Propionicimonas</taxon>
    </lineage>
</organism>
<feature type="transmembrane region" description="Helical" evidence="1">
    <location>
        <begin position="53"/>
        <end position="78"/>
    </location>
</feature>
<keyword evidence="4" id="KW-1185">Reference proteome</keyword>
<dbReference type="PANTHER" id="PTHR37938:SF1">
    <property type="entry name" value="BLL0215 PROTEIN"/>
    <property type="match status" value="1"/>
</dbReference>